<dbReference type="Pfam" id="PF00271">
    <property type="entry name" value="Helicase_C"/>
    <property type="match status" value="1"/>
</dbReference>
<dbReference type="AlphaFoldDB" id="A0A6C2UE44"/>
<dbReference type="GO" id="GO:0005524">
    <property type="term" value="F:ATP binding"/>
    <property type="evidence" value="ECO:0007669"/>
    <property type="project" value="InterPro"/>
</dbReference>
<accession>A0A6C2UE44</accession>
<reference evidence="3 4" key="1">
    <citation type="submission" date="2019-04" db="EMBL/GenBank/DDBJ databases">
        <authorList>
            <person name="Van Vliet M D."/>
        </authorList>
    </citation>
    <scope>NUCLEOTIDE SEQUENCE [LARGE SCALE GENOMIC DNA]</scope>
    <source>
        <strain evidence="3 4">F21</strain>
    </source>
</reference>
<keyword evidence="4" id="KW-1185">Reference proteome</keyword>
<dbReference type="Pfam" id="PF08463">
    <property type="entry name" value="EcoEI_R_C"/>
    <property type="match status" value="1"/>
</dbReference>
<dbReference type="Gene3D" id="3.40.50.300">
    <property type="entry name" value="P-loop containing nucleotide triphosphate hydrolases"/>
    <property type="match status" value="2"/>
</dbReference>
<dbReference type="RefSeq" id="WP_136059652.1">
    <property type="nucleotide sequence ID" value="NZ_CAAHFH010000001.1"/>
</dbReference>
<dbReference type="PANTHER" id="PTHR47396:SF1">
    <property type="entry name" value="ATP-DEPENDENT HELICASE IRC3-RELATED"/>
    <property type="match status" value="1"/>
</dbReference>
<dbReference type="InterPro" id="IPR013670">
    <property type="entry name" value="EcoEI_R_C_dom"/>
</dbReference>
<dbReference type="SMART" id="SM00487">
    <property type="entry name" value="DEXDc"/>
    <property type="match status" value="1"/>
</dbReference>
<dbReference type="GO" id="GO:0003677">
    <property type="term" value="F:DNA binding"/>
    <property type="evidence" value="ECO:0007669"/>
    <property type="project" value="InterPro"/>
</dbReference>
<gene>
    <name evidence="3" type="ORF">SCARR_00184</name>
</gene>
<dbReference type="PROSITE" id="PS51192">
    <property type="entry name" value="HELICASE_ATP_BIND_1"/>
    <property type="match status" value="1"/>
</dbReference>
<evidence type="ECO:0000259" key="2">
    <source>
        <dbReference type="PROSITE" id="PS51192"/>
    </source>
</evidence>
<dbReference type="Proteomes" id="UP000346198">
    <property type="component" value="Unassembled WGS sequence"/>
</dbReference>
<proteinExistence type="predicted"/>
<dbReference type="InterPro" id="IPR014001">
    <property type="entry name" value="Helicase_ATP-bd"/>
</dbReference>
<evidence type="ECO:0000313" key="3">
    <source>
        <dbReference type="EMBL" id="VGO18133.1"/>
    </source>
</evidence>
<organism evidence="3 4">
    <name type="scientific">Pontiella sulfatireligans</name>
    <dbReference type="NCBI Taxonomy" id="2750658"/>
    <lineage>
        <taxon>Bacteria</taxon>
        <taxon>Pseudomonadati</taxon>
        <taxon>Kiritimatiellota</taxon>
        <taxon>Kiritimatiellia</taxon>
        <taxon>Kiritimatiellales</taxon>
        <taxon>Pontiellaceae</taxon>
        <taxon>Pontiella</taxon>
    </lineage>
</organism>
<dbReference type="GO" id="GO:0006304">
    <property type="term" value="P:DNA modification"/>
    <property type="evidence" value="ECO:0007669"/>
    <property type="project" value="InterPro"/>
</dbReference>
<dbReference type="GO" id="GO:0016787">
    <property type="term" value="F:hydrolase activity"/>
    <property type="evidence" value="ECO:0007669"/>
    <property type="project" value="InterPro"/>
</dbReference>
<dbReference type="SUPFAM" id="SSF52540">
    <property type="entry name" value="P-loop containing nucleoside triphosphate hydrolases"/>
    <property type="match status" value="1"/>
</dbReference>
<dbReference type="InterPro" id="IPR001650">
    <property type="entry name" value="Helicase_C-like"/>
</dbReference>
<name>A0A6C2UE44_9BACT</name>
<dbReference type="PANTHER" id="PTHR47396">
    <property type="entry name" value="TYPE I RESTRICTION ENZYME ECOKI R PROTEIN"/>
    <property type="match status" value="1"/>
</dbReference>
<evidence type="ECO:0000313" key="4">
    <source>
        <dbReference type="Proteomes" id="UP000346198"/>
    </source>
</evidence>
<sequence>MPSIEYNEADTRAKLIDPALHRRGWTEDFIRREVTAGSIEIISGKARRRGRGKADYVLRYKLRPDAQPVALALIEAKRNTLPAGHGLDQAKGYAACDRLHVRFVFSSNGYQFVEFDRETGVTSDPQPIEQFPSPEDLRKRFEASAGFALDDPAAAPLLQTYHEGEGTRRYYQDAAIRAVLEKVARCEREGKPSRALLSLATGAGKTFIAVNLLKRIADAGLLKRALFLCDRDELRTQGLKAFQNVFGSDAAEVFRKNGENNAQNARVHVATYQTLGVDKDDGDASFLSEFYPENHFTHIVIDECHRSAWGKWSEVLNKNPKAVQVGLTATPRKLAEKLERNAGSTIQYPMAKVVVPEELPLAAESGGKPATTEAMKDATLCADNHKYFGEPVYEYDMAQAIEDGYLAACQIQHGLVSVDETGITKADILARNPKDAITGKPITAAQLDELYRRHQFEDRILLPDRVMAMCQDLFNYLLETGGPEQKTIIFCARDRHADDVATQLNNLYADWCRKTGKERLDCYAFKCTAASSGNDQLPDLRAASRSHFIATTVDLLSTGVDVPCVRNIVFMKYVKSPISFYQMLGRGTRIDIETNKLMFTVYDYTGVTGLFGEEFITKPPREPGDGPFEPPPPPPPPEPTIIVDGFDVHVTDAGRSIVTEVDGKAMPVSVEEYRARLAAKLIEEAHTLSEFRSIWIDPPTRRELIDTLVSAGYSPRVVRMVDDKDDCDLYDVLAELGWGLSPRTRQDRALAFTYKNEEWLGSLPEVAGRTIKAIAGQFRIEGTEALENKYIFGIPEVEQAGGLNALRAAGEPKELLRETKIRMFAA</sequence>
<dbReference type="InterPro" id="IPR006935">
    <property type="entry name" value="Helicase/UvrB_N"/>
</dbReference>
<feature type="region of interest" description="Disordered" evidence="1">
    <location>
        <begin position="616"/>
        <end position="638"/>
    </location>
</feature>
<feature type="domain" description="Helicase ATP-binding" evidence="2">
    <location>
        <begin position="186"/>
        <end position="349"/>
    </location>
</feature>
<dbReference type="InterPro" id="IPR027417">
    <property type="entry name" value="P-loop_NTPase"/>
</dbReference>
<protein>
    <recommendedName>
        <fullName evidence="2">Helicase ATP-binding domain-containing protein</fullName>
    </recommendedName>
</protein>
<dbReference type="GO" id="GO:0005829">
    <property type="term" value="C:cytosol"/>
    <property type="evidence" value="ECO:0007669"/>
    <property type="project" value="TreeGrafter"/>
</dbReference>
<evidence type="ECO:0000256" key="1">
    <source>
        <dbReference type="SAM" id="MobiDB-lite"/>
    </source>
</evidence>
<dbReference type="Gene3D" id="3.90.1570.30">
    <property type="match status" value="1"/>
</dbReference>
<dbReference type="Pfam" id="PF04851">
    <property type="entry name" value="ResIII"/>
    <property type="match status" value="1"/>
</dbReference>
<dbReference type="InterPro" id="IPR050742">
    <property type="entry name" value="Helicase_Restrict-Modif_Enz"/>
</dbReference>
<feature type="compositionally biased region" description="Pro residues" evidence="1">
    <location>
        <begin position="628"/>
        <end position="638"/>
    </location>
</feature>
<dbReference type="EMBL" id="CAAHFH010000001">
    <property type="protein sequence ID" value="VGO18133.1"/>
    <property type="molecule type" value="Genomic_DNA"/>
</dbReference>